<dbReference type="RefSeq" id="WP_045774213.1">
    <property type="nucleotide sequence ID" value="NZ_LAJY01000014.1"/>
</dbReference>
<proteinExistence type="predicted"/>
<evidence type="ECO:0000313" key="1">
    <source>
        <dbReference type="EMBL" id="KJV11036.1"/>
    </source>
</evidence>
<evidence type="ECO:0000313" key="2">
    <source>
        <dbReference type="Proteomes" id="UP000033774"/>
    </source>
</evidence>
<gene>
    <name evidence="1" type="ORF">VZ95_00935</name>
</gene>
<dbReference type="AlphaFoldDB" id="A0A0F3IWG3"/>
<dbReference type="Gene3D" id="3.40.1530.20">
    <property type="entry name" value="Protein of unknown function (DUF1491)"/>
    <property type="match status" value="1"/>
</dbReference>
<dbReference type="Proteomes" id="UP000033774">
    <property type="component" value="Unassembled WGS sequence"/>
</dbReference>
<keyword evidence="2" id="KW-1185">Reference proteome</keyword>
<evidence type="ECO:0008006" key="3">
    <source>
        <dbReference type="Google" id="ProtNLM"/>
    </source>
</evidence>
<comment type="caution">
    <text evidence="1">The sequence shown here is derived from an EMBL/GenBank/DDBJ whole genome shotgun (WGS) entry which is preliminary data.</text>
</comment>
<protein>
    <recommendedName>
        <fullName evidence="3">GTP-binding protein Era</fullName>
    </recommendedName>
</protein>
<name>A0A0F3IWG3_9PROT</name>
<dbReference type="OrthoDB" id="9809136at2"/>
<dbReference type="Pfam" id="PF07372">
    <property type="entry name" value="DUF1491"/>
    <property type="match status" value="1"/>
</dbReference>
<sequence>MSGGLTTDFWLRAHIRRWNDRGISMMVRHKGDPQAGAVLVVINQGAIGCTVLTQTRTLEGEKAWLRASGPDPIPEADAEETITRARLRDPDLWVVEIDDREGRHPFEEPIL</sequence>
<reference evidence="1 2" key="1">
    <citation type="submission" date="2015-03" db="EMBL/GenBank/DDBJ databases">
        <title>Draft genome sequence of Elstera litoralis.</title>
        <authorList>
            <person name="Rahalkar M.C."/>
            <person name="Dhakephalkar P.K."/>
            <person name="Pore S.D."/>
            <person name="Arora P."/>
            <person name="Kapse N.G."/>
            <person name="Pandit P.S."/>
        </authorList>
    </citation>
    <scope>NUCLEOTIDE SEQUENCE [LARGE SCALE GENOMIC DNA]</scope>
    <source>
        <strain evidence="1 2">Dia-1</strain>
    </source>
</reference>
<dbReference type="EMBL" id="LAJY01000014">
    <property type="protein sequence ID" value="KJV11036.1"/>
    <property type="molecule type" value="Genomic_DNA"/>
</dbReference>
<dbReference type="InterPro" id="IPR009964">
    <property type="entry name" value="DUF1491"/>
</dbReference>
<dbReference type="PATRIC" id="fig|552518.3.peg.488"/>
<organism evidence="1 2">
    <name type="scientific">Elstera litoralis</name>
    <dbReference type="NCBI Taxonomy" id="552518"/>
    <lineage>
        <taxon>Bacteria</taxon>
        <taxon>Pseudomonadati</taxon>
        <taxon>Pseudomonadota</taxon>
        <taxon>Alphaproteobacteria</taxon>
        <taxon>Rhodospirillales</taxon>
        <taxon>Rhodospirillaceae</taxon>
        <taxon>Elstera</taxon>
    </lineage>
</organism>
<accession>A0A0F3IWG3</accession>